<dbReference type="Proteomes" id="UP000828390">
    <property type="component" value="Unassembled WGS sequence"/>
</dbReference>
<keyword evidence="1" id="KW-1133">Transmembrane helix</keyword>
<evidence type="ECO:0000256" key="1">
    <source>
        <dbReference type="SAM" id="Phobius"/>
    </source>
</evidence>
<keyword evidence="3" id="KW-1185">Reference proteome</keyword>
<dbReference type="EMBL" id="JAIWYP010000003">
    <property type="protein sequence ID" value="KAH3846235.1"/>
    <property type="molecule type" value="Genomic_DNA"/>
</dbReference>
<sequence length="60" mass="6642">MSLLTGFIKVYWQLVSADWVHQGVLAACAVMSLLTGFIKVYWQLVSADWVHQGVLAACLC</sequence>
<dbReference type="AlphaFoldDB" id="A0A9D4KUR0"/>
<keyword evidence="1" id="KW-0812">Transmembrane</keyword>
<reference evidence="2" key="1">
    <citation type="journal article" date="2019" name="bioRxiv">
        <title>The Genome of the Zebra Mussel, Dreissena polymorpha: A Resource for Invasive Species Research.</title>
        <authorList>
            <person name="McCartney M.A."/>
            <person name="Auch B."/>
            <person name="Kono T."/>
            <person name="Mallez S."/>
            <person name="Zhang Y."/>
            <person name="Obille A."/>
            <person name="Becker A."/>
            <person name="Abrahante J.E."/>
            <person name="Garbe J."/>
            <person name="Badalamenti J.P."/>
            <person name="Herman A."/>
            <person name="Mangelson H."/>
            <person name="Liachko I."/>
            <person name="Sullivan S."/>
            <person name="Sone E.D."/>
            <person name="Koren S."/>
            <person name="Silverstein K.A.T."/>
            <person name="Beckman K.B."/>
            <person name="Gohl D.M."/>
        </authorList>
    </citation>
    <scope>NUCLEOTIDE SEQUENCE</scope>
    <source>
        <strain evidence="2">Duluth1</strain>
        <tissue evidence="2">Whole animal</tissue>
    </source>
</reference>
<comment type="caution">
    <text evidence="2">The sequence shown here is derived from an EMBL/GenBank/DDBJ whole genome shotgun (WGS) entry which is preliminary data.</text>
</comment>
<proteinExistence type="predicted"/>
<feature type="transmembrane region" description="Helical" evidence="1">
    <location>
        <begin position="20"/>
        <end position="42"/>
    </location>
</feature>
<protein>
    <submittedName>
        <fullName evidence="2">Uncharacterized protein</fullName>
    </submittedName>
</protein>
<keyword evidence="1" id="KW-0472">Membrane</keyword>
<gene>
    <name evidence="2" type="ORF">DPMN_088534</name>
</gene>
<evidence type="ECO:0000313" key="2">
    <source>
        <dbReference type="EMBL" id="KAH3846235.1"/>
    </source>
</evidence>
<organism evidence="2 3">
    <name type="scientific">Dreissena polymorpha</name>
    <name type="common">Zebra mussel</name>
    <name type="synonym">Mytilus polymorpha</name>
    <dbReference type="NCBI Taxonomy" id="45954"/>
    <lineage>
        <taxon>Eukaryota</taxon>
        <taxon>Metazoa</taxon>
        <taxon>Spiralia</taxon>
        <taxon>Lophotrochozoa</taxon>
        <taxon>Mollusca</taxon>
        <taxon>Bivalvia</taxon>
        <taxon>Autobranchia</taxon>
        <taxon>Heteroconchia</taxon>
        <taxon>Euheterodonta</taxon>
        <taxon>Imparidentia</taxon>
        <taxon>Neoheterodontei</taxon>
        <taxon>Myida</taxon>
        <taxon>Dreissenoidea</taxon>
        <taxon>Dreissenidae</taxon>
        <taxon>Dreissena</taxon>
    </lineage>
</organism>
<evidence type="ECO:0000313" key="3">
    <source>
        <dbReference type="Proteomes" id="UP000828390"/>
    </source>
</evidence>
<reference evidence="2" key="2">
    <citation type="submission" date="2020-11" db="EMBL/GenBank/DDBJ databases">
        <authorList>
            <person name="McCartney M.A."/>
            <person name="Auch B."/>
            <person name="Kono T."/>
            <person name="Mallez S."/>
            <person name="Becker A."/>
            <person name="Gohl D.M."/>
            <person name="Silverstein K.A.T."/>
            <person name="Koren S."/>
            <person name="Bechman K.B."/>
            <person name="Herman A."/>
            <person name="Abrahante J.E."/>
            <person name="Garbe J."/>
        </authorList>
    </citation>
    <scope>NUCLEOTIDE SEQUENCE</scope>
    <source>
        <strain evidence="2">Duluth1</strain>
        <tissue evidence="2">Whole animal</tissue>
    </source>
</reference>
<accession>A0A9D4KUR0</accession>
<name>A0A9D4KUR0_DREPO</name>